<keyword evidence="5" id="KW-1185">Reference proteome</keyword>
<feature type="transmembrane region" description="Helical" evidence="1">
    <location>
        <begin position="106"/>
        <end position="122"/>
    </location>
</feature>
<dbReference type="InterPro" id="IPR021306">
    <property type="entry name" value="DUF2878"/>
</dbReference>
<evidence type="ECO:0000256" key="1">
    <source>
        <dbReference type="SAM" id="Phobius"/>
    </source>
</evidence>
<evidence type="ECO:0000313" key="2">
    <source>
        <dbReference type="EMBL" id="MTD26718.1"/>
    </source>
</evidence>
<evidence type="ECO:0000313" key="4">
    <source>
        <dbReference type="Proteomes" id="UP000424752"/>
    </source>
</evidence>
<dbReference type="Pfam" id="PF11086">
    <property type="entry name" value="DUF2878"/>
    <property type="match status" value="1"/>
</dbReference>
<dbReference type="KEGG" id="erwi:GN242_14100"/>
<feature type="transmembrane region" description="Helical" evidence="1">
    <location>
        <begin position="77"/>
        <end position="94"/>
    </location>
</feature>
<dbReference type="EMBL" id="WLZX01000002">
    <property type="protein sequence ID" value="MTD26718.1"/>
    <property type="molecule type" value="Genomic_DNA"/>
</dbReference>
<protein>
    <submittedName>
        <fullName evidence="3">DUF2878 family protein</fullName>
    </submittedName>
</protein>
<evidence type="ECO:0000313" key="3">
    <source>
        <dbReference type="EMBL" id="QGU88287.1"/>
    </source>
</evidence>
<accession>A0A6L6GM40</accession>
<dbReference type="Proteomes" id="UP000480164">
    <property type="component" value="Unassembled WGS sequence"/>
</dbReference>
<feature type="transmembrane region" description="Helical" evidence="1">
    <location>
        <begin position="48"/>
        <end position="65"/>
    </location>
</feature>
<gene>
    <name evidence="2" type="ORF">GK011_07120</name>
    <name evidence="3" type="ORF">GN242_14100</name>
</gene>
<accession>A0A6I6EEN7</accession>
<dbReference type="AlphaFoldDB" id="A0A6I6EEN7"/>
<organism evidence="3 4">
    <name type="scientific">Erwinia sorbitola</name>
    <dbReference type="NCBI Taxonomy" id="2681984"/>
    <lineage>
        <taxon>Bacteria</taxon>
        <taxon>Pseudomonadati</taxon>
        <taxon>Pseudomonadota</taxon>
        <taxon>Gammaproteobacteria</taxon>
        <taxon>Enterobacterales</taxon>
        <taxon>Erwiniaceae</taxon>
        <taxon>Erwinia</taxon>
    </lineage>
</organism>
<keyword evidence="1" id="KW-1133">Transmembrane helix</keyword>
<keyword evidence="1" id="KW-0472">Membrane</keyword>
<reference evidence="2 5" key="1">
    <citation type="submission" date="2019-11" db="EMBL/GenBank/DDBJ databases">
        <title>Erwinia sp. nov., isolated from feces of birds in Tibet plateau of China.</title>
        <authorList>
            <person name="Ge Y."/>
        </authorList>
    </citation>
    <scope>NUCLEOTIDE SEQUENCE [LARGE SCALE GENOMIC DNA]</scope>
    <source>
        <strain evidence="2 5">J316</strain>
    </source>
</reference>
<keyword evidence="1" id="KW-0812">Transmembrane</keyword>
<sequence>MSRLRFWLLTFSFDIYWGLAVGLRERIWLLLGGSALFAWLLCPRDIKLRVLLAALGGIALDSLWLKLDLFSFSGSAGFPAWMLALWLMFACWWWLTLSRFALNRRWQVAIGALGGPFSYLVGERLGGLQWHQPPVVVLTALAVGWALYLPFASSLLRRKE</sequence>
<name>A0A6I6EEN7_9GAMM</name>
<feature type="transmembrane region" description="Helical" evidence="1">
    <location>
        <begin position="15"/>
        <end position="41"/>
    </location>
</feature>
<dbReference type="Proteomes" id="UP000424752">
    <property type="component" value="Chromosome"/>
</dbReference>
<feature type="transmembrane region" description="Helical" evidence="1">
    <location>
        <begin position="134"/>
        <end position="156"/>
    </location>
</feature>
<evidence type="ECO:0000313" key="5">
    <source>
        <dbReference type="Proteomes" id="UP000480164"/>
    </source>
</evidence>
<proteinExistence type="predicted"/>
<reference evidence="3 4" key="2">
    <citation type="submission" date="2019-12" db="EMBL/GenBank/DDBJ databases">
        <title>Erwinia sp. nov., isolated from droppings of birds in the Qinghai-Tiebt plateau of China.</title>
        <authorList>
            <person name="Ge Y."/>
        </authorList>
    </citation>
    <scope>NUCLEOTIDE SEQUENCE [LARGE SCALE GENOMIC DNA]</scope>
    <source>
        <strain evidence="3 4">J780</strain>
    </source>
</reference>
<dbReference type="RefSeq" id="WP_154752025.1">
    <property type="nucleotide sequence ID" value="NZ_CP046509.1"/>
</dbReference>
<dbReference type="EMBL" id="CP046509">
    <property type="protein sequence ID" value="QGU88287.1"/>
    <property type="molecule type" value="Genomic_DNA"/>
</dbReference>